<dbReference type="Gene3D" id="3.90.550.10">
    <property type="entry name" value="Spore Coat Polysaccharide Biosynthesis Protein SpsA, Chain A"/>
    <property type="match status" value="1"/>
</dbReference>
<dbReference type="EMBL" id="CP011311">
    <property type="protein sequence ID" value="AKE38955.1"/>
    <property type="molecule type" value="Genomic_DNA"/>
</dbReference>
<accession>A0A0F6QWH0</accession>
<dbReference type="OrthoDB" id="4408226at2"/>
<dbReference type="SUPFAM" id="SSF53448">
    <property type="entry name" value="Nucleotide-diphospho-sugar transferases"/>
    <property type="match status" value="1"/>
</dbReference>
<keyword evidence="3" id="KW-1185">Reference proteome</keyword>
<evidence type="ECO:0000313" key="3">
    <source>
        <dbReference type="Proteomes" id="UP000033566"/>
    </source>
</evidence>
<sequence>MLGVIVLGGGKGTRMGGVDKAGVTAHGEALIDRLYDQLPDNAQPLLVSPYPHNRPQVVEDPPFGGPVAGIAAAVPHLDTEHIAVLAVDAPDSPRMLPRLVEALTEQDADVAVTVSDDYLQPLCAVWNADSLRAALERIGDPQNVAAKRLLRAAASCVEVDGNGYENDVDTPEELAQLPARES</sequence>
<dbReference type="PANTHER" id="PTHR19136">
    <property type="entry name" value="MOLYBDENUM COFACTOR GUANYLYLTRANSFERASE"/>
    <property type="match status" value="1"/>
</dbReference>
<protein>
    <submittedName>
        <fullName evidence="2">Molybdopterin-guanine dinucleotide biosynthesis protein A</fullName>
    </submittedName>
</protein>
<dbReference type="RefSeq" id="WP_035105647.1">
    <property type="nucleotide sequence ID" value="NZ_CP011311.1"/>
</dbReference>
<reference evidence="2 3" key="1">
    <citation type="journal article" date="2015" name="Genome Announc.">
        <title>Complete Genome Sequence of Corynebacterium camporealensis DSM 44610, Isolated from the Milk of a Manchega Sheep with Subclinical Mastitis.</title>
        <authorList>
            <person name="Ruckert C."/>
            <person name="Albersmeier A."/>
            <person name="Winkler A."/>
            <person name="Tauch A."/>
        </authorList>
    </citation>
    <scope>NUCLEOTIDE SEQUENCE [LARGE SCALE GENOMIC DNA]</scope>
    <source>
        <strain evidence="2 3">DSM 44610</strain>
    </source>
</reference>
<keyword evidence="1" id="KW-0808">Transferase</keyword>
<dbReference type="AlphaFoldDB" id="A0A0F6QWH0"/>
<dbReference type="STRING" id="161896.UL81_04915"/>
<name>A0A0F6QWH0_9CORY</name>
<dbReference type="InterPro" id="IPR029044">
    <property type="entry name" value="Nucleotide-diphossugar_trans"/>
</dbReference>
<gene>
    <name evidence="2" type="ORF">UL81_04915</name>
</gene>
<dbReference type="GO" id="GO:0016779">
    <property type="term" value="F:nucleotidyltransferase activity"/>
    <property type="evidence" value="ECO:0007669"/>
    <property type="project" value="TreeGrafter"/>
</dbReference>
<dbReference type="PATRIC" id="fig|161896.4.peg.966"/>
<dbReference type="InterPro" id="IPR025877">
    <property type="entry name" value="MobA-like_NTP_Trfase"/>
</dbReference>
<dbReference type="Proteomes" id="UP000033566">
    <property type="component" value="Chromosome"/>
</dbReference>
<dbReference type="HOGENOM" id="CLU_055597_1_3_11"/>
<dbReference type="PANTHER" id="PTHR19136:SF81">
    <property type="entry name" value="MOLYBDENUM COFACTOR GUANYLYLTRANSFERASE"/>
    <property type="match status" value="1"/>
</dbReference>
<dbReference type="KEGG" id="ccj:UL81_04915"/>
<evidence type="ECO:0000313" key="2">
    <source>
        <dbReference type="EMBL" id="AKE38955.1"/>
    </source>
</evidence>
<dbReference type="Pfam" id="PF12804">
    <property type="entry name" value="NTP_transf_3"/>
    <property type="match status" value="1"/>
</dbReference>
<organism evidence="2 3">
    <name type="scientific">Corynebacterium camporealensis</name>
    <dbReference type="NCBI Taxonomy" id="161896"/>
    <lineage>
        <taxon>Bacteria</taxon>
        <taxon>Bacillati</taxon>
        <taxon>Actinomycetota</taxon>
        <taxon>Actinomycetes</taxon>
        <taxon>Mycobacteriales</taxon>
        <taxon>Corynebacteriaceae</taxon>
        <taxon>Corynebacterium</taxon>
    </lineage>
</organism>
<evidence type="ECO:0000256" key="1">
    <source>
        <dbReference type="ARBA" id="ARBA00022679"/>
    </source>
</evidence>
<proteinExistence type="predicted"/>